<evidence type="ECO:0000313" key="6">
    <source>
        <dbReference type="EMBL" id="GAK59150.1"/>
    </source>
</evidence>
<dbReference type="GO" id="GO:0005829">
    <property type="term" value="C:cytosol"/>
    <property type="evidence" value="ECO:0007669"/>
    <property type="project" value="TreeGrafter"/>
</dbReference>
<dbReference type="SUPFAM" id="SSF52518">
    <property type="entry name" value="Thiamin diphosphate-binding fold (THDP-binding)"/>
    <property type="match status" value="2"/>
</dbReference>
<evidence type="ECO:0000256" key="2">
    <source>
        <dbReference type="ARBA" id="ARBA00012280"/>
    </source>
</evidence>
<sequence>MNLAEMLNSRYIEEQYTLWQHNRATVSQEWQYFFAGMEFAGEGRQDLQEGLAESQRQQAKVETLKHRYREIGHLLAGLDPLTSGPTDHPLLSLAAVGLTKEDLERDFYTFRFSPTQRAPLREILQILRDTYCRSIGVEFMHLQDPEERQWLQDRMEPICNRPVLDHDAQIRILNKLYQASLFEAYLNKKYPAQTRFSLEGAEAVIAMFDALLLTTTDEGCTEIILGMPHRGRLNIETNVMYKIYEEIFREFVNDYNPDSLIGMGDVKYHTGYFTTIGLANGQTVRLFLADNPSHLESVDPVVEGIARARQDLLPQGNRNQILPILFHGDAAFAGQGIVAETLNLSQLEGYKTEGTIHIVINNQIGFTTLPEHARSTRYSTDVAKMLMVPIFHVHGEDPEAAVHVAKLASSYRMEFGKDVVIDLICYRRYGHNEGDEPYFTQPQMYARIRHRPPLHELYARKLLEEGIVQQEQVEQIARGINLCLEEGFKAAQENPRIFPRSQFYENWEGFHGNYSNDPFETGVSHDRLTELARSVNTLPEDIAPHPKLKHLLKKRLESVETGEGIDWANAEALTFASLLAEGHPIRLSGQDSARGTFSQRHCVVYDTHTERSYIPLNHLSQNQAQFQVYNSMLSEEAVLGFEYGYSITQPQGLVIWEAQFGDFANTAQAVIDLYIASGETKWRRLSGLVLLLPHGLEGLGPEHSSARLERYLQLCADDNIQVCNLTTPAQYFHCLRRQALRQVRKPLILMTPKSLLRHPLAVSSLFEFTSGHFNEILDDPQSIEAARQVIFCSGKIYYPLLQRRHELKKTPDIAIIRLEQFYPFPRNALLQLIAKYFRAERYLWVQEEPENMGAWSFLRPHLQALTGTDVTYIGRKAAASPATGFANIYRQEQAKIIAEAL</sequence>
<dbReference type="PANTHER" id="PTHR23152:SF4">
    <property type="entry name" value="2-OXOADIPATE DEHYDROGENASE COMPLEX COMPONENT E1"/>
    <property type="match status" value="1"/>
</dbReference>
<dbReference type="STRING" id="1499967.U27_06126"/>
<dbReference type="Gene3D" id="3.40.50.12470">
    <property type="match status" value="1"/>
</dbReference>
<dbReference type="SMART" id="SM00861">
    <property type="entry name" value="Transket_pyr"/>
    <property type="match status" value="1"/>
</dbReference>
<keyword evidence="7" id="KW-1185">Reference proteome</keyword>
<dbReference type="InterPro" id="IPR032106">
    <property type="entry name" value="2-oxogl_dehyd_N"/>
</dbReference>
<dbReference type="NCBIfam" id="NF006914">
    <property type="entry name" value="PRK09404.1"/>
    <property type="match status" value="1"/>
</dbReference>
<dbReference type="eggNOG" id="COG0567">
    <property type="taxonomic scope" value="Bacteria"/>
</dbReference>
<accession>A0A081C3J5</accession>
<dbReference type="InterPro" id="IPR031717">
    <property type="entry name" value="ODO-1/KGD_C"/>
</dbReference>
<protein>
    <recommendedName>
        <fullName evidence="2">oxoglutarate dehydrogenase (succinyl-transferring)</fullName>
        <ecNumber evidence="2">1.2.4.2</ecNumber>
    </recommendedName>
</protein>
<evidence type="ECO:0000256" key="3">
    <source>
        <dbReference type="ARBA" id="ARBA00023002"/>
    </source>
</evidence>
<dbReference type="PIRSF" id="PIRSF000157">
    <property type="entry name" value="Oxoglu_dh_E1"/>
    <property type="match status" value="1"/>
</dbReference>
<organism evidence="6 7">
    <name type="scientific">Vecturithrix granuli</name>
    <dbReference type="NCBI Taxonomy" id="1499967"/>
    <lineage>
        <taxon>Bacteria</taxon>
        <taxon>Candidatus Moduliflexota</taxon>
        <taxon>Candidatus Vecturitrichia</taxon>
        <taxon>Candidatus Vecturitrichales</taxon>
        <taxon>Candidatus Vecturitrichaceae</taxon>
        <taxon>Candidatus Vecturithrix</taxon>
    </lineage>
</organism>
<dbReference type="Gene3D" id="3.40.50.970">
    <property type="match status" value="1"/>
</dbReference>
<feature type="domain" description="Transketolase-like pyrimidine-binding" evidence="5">
    <location>
        <begin position="565"/>
        <end position="758"/>
    </location>
</feature>
<proteinExistence type="predicted"/>
<dbReference type="GO" id="GO:0045252">
    <property type="term" value="C:oxoglutarate dehydrogenase complex"/>
    <property type="evidence" value="ECO:0007669"/>
    <property type="project" value="TreeGrafter"/>
</dbReference>
<dbReference type="Pfam" id="PF16078">
    <property type="entry name" value="2-oxogl_dehyd_N"/>
    <property type="match status" value="1"/>
</dbReference>
<dbReference type="Gene3D" id="3.40.50.11610">
    <property type="entry name" value="Multifunctional 2-oxoglutarate metabolism enzyme, C-terminal domain"/>
    <property type="match status" value="1"/>
</dbReference>
<dbReference type="PANTHER" id="PTHR23152">
    <property type="entry name" value="2-OXOGLUTARATE DEHYDROGENASE"/>
    <property type="match status" value="1"/>
</dbReference>
<name>A0A081C3J5_VECG1</name>
<gene>
    <name evidence="6" type="ORF">U27_06126</name>
</gene>
<evidence type="ECO:0000256" key="4">
    <source>
        <dbReference type="ARBA" id="ARBA00023052"/>
    </source>
</evidence>
<dbReference type="InterPro" id="IPR001017">
    <property type="entry name" value="DH_E1"/>
</dbReference>
<dbReference type="GO" id="GO:0030976">
    <property type="term" value="F:thiamine pyrophosphate binding"/>
    <property type="evidence" value="ECO:0007669"/>
    <property type="project" value="InterPro"/>
</dbReference>
<dbReference type="CDD" id="cd02016">
    <property type="entry name" value="TPP_E1_OGDC_like"/>
    <property type="match status" value="1"/>
</dbReference>
<dbReference type="Proteomes" id="UP000030661">
    <property type="component" value="Unassembled WGS sequence"/>
</dbReference>
<keyword evidence="3" id="KW-0560">Oxidoreductase</keyword>
<dbReference type="Pfam" id="PF02779">
    <property type="entry name" value="Transket_pyr"/>
    <property type="match status" value="1"/>
</dbReference>
<dbReference type="InterPro" id="IPR005475">
    <property type="entry name" value="Transketolase-like_Pyr-bd"/>
</dbReference>
<dbReference type="Pfam" id="PF16870">
    <property type="entry name" value="OxoGdeHyase_C"/>
    <property type="match status" value="1"/>
</dbReference>
<evidence type="ECO:0000256" key="1">
    <source>
        <dbReference type="ARBA" id="ARBA00001964"/>
    </source>
</evidence>
<dbReference type="Pfam" id="PF00676">
    <property type="entry name" value="E1_dh"/>
    <property type="match status" value="1"/>
</dbReference>
<dbReference type="InterPro" id="IPR042179">
    <property type="entry name" value="KGD_C_sf"/>
</dbReference>
<dbReference type="EMBL" id="DF820469">
    <property type="protein sequence ID" value="GAK59150.1"/>
    <property type="molecule type" value="Genomic_DNA"/>
</dbReference>
<keyword evidence="4" id="KW-0786">Thiamine pyrophosphate</keyword>
<evidence type="ECO:0000259" key="5">
    <source>
        <dbReference type="SMART" id="SM00861"/>
    </source>
</evidence>
<dbReference type="GO" id="GO:0004591">
    <property type="term" value="F:oxoglutarate dehydrogenase (succinyl-transferring) activity"/>
    <property type="evidence" value="ECO:0007669"/>
    <property type="project" value="UniProtKB-EC"/>
</dbReference>
<evidence type="ECO:0000313" key="7">
    <source>
        <dbReference type="Proteomes" id="UP000030661"/>
    </source>
</evidence>
<dbReference type="NCBIfam" id="TIGR00239">
    <property type="entry name" value="2oxo_dh_E1"/>
    <property type="match status" value="1"/>
</dbReference>
<dbReference type="AlphaFoldDB" id="A0A081C3J5"/>
<dbReference type="GO" id="GO:0006099">
    <property type="term" value="P:tricarboxylic acid cycle"/>
    <property type="evidence" value="ECO:0007669"/>
    <property type="project" value="TreeGrafter"/>
</dbReference>
<dbReference type="InterPro" id="IPR011603">
    <property type="entry name" value="2oxoglutarate_DH_E1"/>
</dbReference>
<dbReference type="EC" id="1.2.4.2" evidence="2"/>
<dbReference type="Gene3D" id="1.10.287.1150">
    <property type="entry name" value="TPP helical domain"/>
    <property type="match status" value="1"/>
</dbReference>
<comment type="cofactor">
    <cofactor evidence="1">
        <name>thiamine diphosphate</name>
        <dbReference type="ChEBI" id="CHEBI:58937"/>
    </cofactor>
</comment>
<dbReference type="InterPro" id="IPR029061">
    <property type="entry name" value="THDP-binding"/>
</dbReference>
<dbReference type="HOGENOM" id="CLU_004709_1_0_0"/>
<reference evidence="6 7" key="1">
    <citation type="journal article" date="2015" name="PeerJ">
        <title>First genomic representation of candidate bacterial phylum KSB3 points to enhanced environmental sensing as a trigger of wastewater bulking.</title>
        <authorList>
            <person name="Sekiguchi Y."/>
            <person name="Ohashi A."/>
            <person name="Parks D.H."/>
            <person name="Yamauchi T."/>
            <person name="Tyson G.W."/>
            <person name="Hugenholtz P."/>
        </authorList>
    </citation>
    <scope>NUCLEOTIDE SEQUENCE [LARGE SCALE GENOMIC DNA]</scope>
</reference>
<dbReference type="NCBIfam" id="NF008907">
    <property type="entry name" value="PRK12270.1"/>
    <property type="match status" value="1"/>
</dbReference>